<dbReference type="AlphaFoldDB" id="A0AA86VQ87"/>
<evidence type="ECO:0000313" key="2">
    <source>
        <dbReference type="Proteomes" id="UP001189624"/>
    </source>
</evidence>
<dbReference type="Proteomes" id="UP001189624">
    <property type="component" value="Chromosome 6"/>
</dbReference>
<accession>A0AA86VQ87</accession>
<reference evidence="1" key="1">
    <citation type="submission" date="2023-10" db="EMBL/GenBank/DDBJ databases">
        <authorList>
            <person name="Domelevo Entfellner J.-B."/>
        </authorList>
    </citation>
    <scope>NUCLEOTIDE SEQUENCE</scope>
</reference>
<gene>
    <name evidence="1" type="ORF">AYBTSS11_LOCUS20706</name>
</gene>
<keyword evidence="2" id="KW-1185">Reference proteome</keyword>
<proteinExistence type="predicted"/>
<dbReference type="EMBL" id="OY731403">
    <property type="protein sequence ID" value="CAJ1965184.1"/>
    <property type="molecule type" value="Genomic_DNA"/>
</dbReference>
<protein>
    <submittedName>
        <fullName evidence="1">Uncharacterized protein</fullName>
    </submittedName>
</protein>
<name>A0AA86VQ87_9FABA</name>
<feature type="non-terminal residue" evidence="1">
    <location>
        <position position="1"/>
    </location>
</feature>
<organism evidence="1 2">
    <name type="scientific">Sphenostylis stenocarpa</name>
    <dbReference type="NCBI Taxonomy" id="92480"/>
    <lineage>
        <taxon>Eukaryota</taxon>
        <taxon>Viridiplantae</taxon>
        <taxon>Streptophyta</taxon>
        <taxon>Embryophyta</taxon>
        <taxon>Tracheophyta</taxon>
        <taxon>Spermatophyta</taxon>
        <taxon>Magnoliopsida</taxon>
        <taxon>eudicotyledons</taxon>
        <taxon>Gunneridae</taxon>
        <taxon>Pentapetalae</taxon>
        <taxon>rosids</taxon>
        <taxon>fabids</taxon>
        <taxon>Fabales</taxon>
        <taxon>Fabaceae</taxon>
        <taxon>Papilionoideae</taxon>
        <taxon>50 kb inversion clade</taxon>
        <taxon>NPAAA clade</taxon>
        <taxon>indigoferoid/millettioid clade</taxon>
        <taxon>Phaseoleae</taxon>
        <taxon>Sphenostylis</taxon>
    </lineage>
</organism>
<dbReference type="Gramene" id="rna-AYBTSS11_LOCUS20706">
    <property type="protein sequence ID" value="CAJ1965184.1"/>
    <property type="gene ID" value="gene-AYBTSS11_LOCUS20706"/>
</dbReference>
<evidence type="ECO:0000313" key="1">
    <source>
        <dbReference type="EMBL" id="CAJ1965184.1"/>
    </source>
</evidence>
<sequence>EKKIVWLGVFFGAGLQAGALEVPELGLAEVSFLTCPAEEENLSIVLSALRDAILNTLLSKHFT</sequence>